<dbReference type="HOGENOM" id="CLU_049344_1_0_1"/>
<dbReference type="Proteomes" id="UP000016923">
    <property type="component" value="Unassembled WGS sequence"/>
</dbReference>
<dbReference type="GO" id="GO:0008757">
    <property type="term" value="F:S-adenosylmethionine-dependent methyltransferase activity"/>
    <property type="evidence" value="ECO:0007669"/>
    <property type="project" value="InterPro"/>
</dbReference>
<dbReference type="Pfam" id="PF08241">
    <property type="entry name" value="Methyltransf_11"/>
    <property type="match status" value="1"/>
</dbReference>
<dbReference type="InterPro" id="IPR013216">
    <property type="entry name" value="Methyltransf_11"/>
</dbReference>
<feature type="domain" description="Methyltransferase type 11" evidence="1">
    <location>
        <begin position="46"/>
        <end position="153"/>
    </location>
</feature>
<gene>
    <name evidence="2" type="ORF">F503_00847</name>
</gene>
<protein>
    <submittedName>
        <fullName evidence="2">Methyltransferase domain-containing protein</fullName>
    </submittedName>
</protein>
<keyword evidence="2" id="KW-0808">Transferase</keyword>
<dbReference type="STRING" id="1262450.S3C3F8"/>
<evidence type="ECO:0000313" key="3">
    <source>
        <dbReference type="Proteomes" id="UP000016923"/>
    </source>
</evidence>
<dbReference type="eggNOG" id="KOG3010">
    <property type="taxonomic scope" value="Eukaryota"/>
</dbReference>
<proteinExistence type="predicted"/>
<accession>S3C3F8</accession>
<dbReference type="OMA" id="SETMFFE"/>
<dbReference type="CDD" id="cd02440">
    <property type="entry name" value="AdoMet_MTases"/>
    <property type="match status" value="1"/>
</dbReference>
<dbReference type="EMBL" id="KE148149">
    <property type="protein sequence ID" value="EPE08064.1"/>
    <property type="molecule type" value="Genomic_DNA"/>
</dbReference>
<dbReference type="Gene3D" id="3.40.50.150">
    <property type="entry name" value="Vaccinia Virus protein VP39"/>
    <property type="match status" value="1"/>
</dbReference>
<dbReference type="PANTHER" id="PTHR44942">
    <property type="entry name" value="METHYLTRANSF_11 DOMAIN-CONTAINING PROTEIN"/>
    <property type="match status" value="1"/>
</dbReference>
<reference evidence="2 3" key="1">
    <citation type="journal article" date="2013" name="BMC Genomics">
        <title>The genome and transcriptome of the pine saprophyte Ophiostoma piceae, and a comparison with the bark beetle-associated pine pathogen Grosmannia clavigera.</title>
        <authorList>
            <person name="Haridas S."/>
            <person name="Wang Y."/>
            <person name="Lim L."/>
            <person name="Massoumi Alamouti S."/>
            <person name="Jackman S."/>
            <person name="Docking R."/>
            <person name="Robertson G."/>
            <person name="Birol I."/>
            <person name="Bohlmann J."/>
            <person name="Breuil C."/>
        </authorList>
    </citation>
    <scope>NUCLEOTIDE SEQUENCE [LARGE SCALE GENOMIC DNA]</scope>
    <source>
        <strain evidence="2 3">UAMH 11346</strain>
    </source>
</reference>
<dbReference type="InterPro" id="IPR029063">
    <property type="entry name" value="SAM-dependent_MTases_sf"/>
</dbReference>
<dbReference type="PANTHER" id="PTHR44942:SF10">
    <property type="entry name" value="METHYLTRANSFERASE TYPE 11 DOMAIN-CONTAINING PROTEIN"/>
    <property type="match status" value="1"/>
</dbReference>
<name>S3C3F8_OPHP1</name>
<dbReference type="SUPFAM" id="SSF53335">
    <property type="entry name" value="S-adenosyl-L-methionine-dependent methyltransferases"/>
    <property type="match status" value="1"/>
</dbReference>
<organism evidence="2 3">
    <name type="scientific">Ophiostoma piceae (strain UAMH 11346)</name>
    <name type="common">Sap stain fungus</name>
    <dbReference type="NCBI Taxonomy" id="1262450"/>
    <lineage>
        <taxon>Eukaryota</taxon>
        <taxon>Fungi</taxon>
        <taxon>Dikarya</taxon>
        <taxon>Ascomycota</taxon>
        <taxon>Pezizomycotina</taxon>
        <taxon>Sordariomycetes</taxon>
        <taxon>Sordariomycetidae</taxon>
        <taxon>Ophiostomatales</taxon>
        <taxon>Ophiostomataceae</taxon>
        <taxon>Ophiostoma</taxon>
    </lineage>
</organism>
<sequence>MPQEETFSKYTAAQGKHYAAVRPDYHTSVYDFVLEHTRFGPSTLAVDLGCGPGNVARALAPHFARVVGVDPADGMLETATQISLDAKNVVYRKGTASDFDLLIAETDATDATASTGSPVFIDLIASGNAAHWFDMPSFWPLAARVVRPGGTVALWTTGGLSIHPATVAATQVQAIMDDYEDKLEPYMNDGNRVVRDGYQDLLKPWDAGVMAFPQEQYVRKEWTTDEQFLQVGTMQADMPTMEKIMSTSSPYTRWCETHPSLKGTEQDLLRLVRRKVEAVQQAAGVEPGKESVRGLSLGAVLIFKKALK</sequence>
<evidence type="ECO:0000313" key="2">
    <source>
        <dbReference type="EMBL" id="EPE08064.1"/>
    </source>
</evidence>
<evidence type="ECO:0000259" key="1">
    <source>
        <dbReference type="Pfam" id="PF08241"/>
    </source>
</evidence>
<keyword evidence="3" id="KW-1185">Reference proteome</keyword>
<dbReference type="InterPro" id="IPR051052">
    <property type="entry name" value="Diverse_substrate_MTase"/>
</dbReference>
<keyword evidence="2" id="KW-0489">Methyltransferase</keyword>
<dbReference type="GO" id="GO:0032259">
    <property type="term" value="P:methylation"/>
    <property type="evidence" value="ECO:0007669"/>
    <property type="project" value="UniProtKB-KW"/>
</dbReference>
<dbReference type="OrthoDB" id="10027013at2759"/>
<dbReference type="VEuPathDB" id="FungiDB:F503_00847"/>
<dbReference type="AlphaFoldDB" id="S3C3F8"/>